<name>A0ABP8MTZ7_9BACT</name>
<dbReference type="InterPro" id="IPR004864">
    <property type="entry name" value="LEA_2"/>
</dbReference>
<keyword evidence="3" id="KW-1185">Reference proteome</keyword>
<accession>A0ABP8MTZ7</accession>
<gene>
    <name evidence="2" type="ORF">GCM10023189_24820</name>
</gene>
<dbReference type="EMBL" id="BAABHD010000027">
    <property type="protein sequence ID" value="GAA4456099.1"/>
    <property type="molecule type" value="Genomic_DNA"/>
</dbReference>
<dbReference type="Pfam" id="PF03168">
    <property type="entry name" value="LEA_2"/>
    <property type="match status" value="1"/>
</dbReference>
<evidence type="ECO:0000313" key="3">
    <source>
        <dbReference type="Proteomes" id="UP001501175"/>
    </source>
</evidence>
<reference evidence="3" key="1">
    <citation type="journal article" date="2019" name="Int. J. Syst. Evol. Microbiol.">
        <title>The Global Catalogue of Microorganisms (GCM) 10K type strain sequencing project: providing services to taxonomists for standard genome sequencing and annotation.</title>
        <authorList>
            <consortium name="The Broad Institute Genomics Platform"/>
            <consortium name="The Broad Institute Genome Sequencing Center for Infectious Disease"/>
            <person name="Wu L."/>
            <person name="Ma J."/>
        </authorList>
    </citation>
    <scope>NUCLEOTIDE SEQUENCE [LARGE SCALE GENOMIC DNA]</scope>
    <source>
        <strain evidence="3">JCM 17927</strain>
    </source>
</reference>
<comment type="caution">
    <text evidence="2">The sequence shown here is derived from an EMBL/GenBank/DDBJ whole genome shotgun (WGS) entry which is preliminary data.</text>
</comment>
<dbReference type="InterPro" id="IPR013783">
    <property type="entry name" value="Ig-like_fold"/>
</dbReference>
<protein>
    <recommendedName>
        <fullName evidence="1">Late embryogenesis abundant protein LEA-2 subgroup domain-containing protein</fullName>
    </recommendedName>
</protein>
<dbReference type="Gene3D" id="2.60.40.10">
    <property type="entry name" value="Immunoglobulins"/>
    <property type="match status" value="1"/>
</dbReference>
<sequence>MMTMKKIAYLLVLVAIPLLLSQCSVNKQLAEAKALGDCKFNILSADSVYVSGYNIREFRNIRNLEDFNPLKYPRIASGLLLQNIPVDALINLEITNPNNRLAAINQLEYRVLLADVELVNGLLNQRIEVAPGGGRTVVPVRLRTNAYRLITDPNTSDAFINFVRNLAGTPDNSPSTLTIKLKPTLALGNKQVDYPGYITINQQVTNKILTGGR</sequence>
<evidence type="ECO:0000259" key="1">
    <source>
        <dbReference type="Pfam" id="PF03168"/>
    </source>
</evidence>
<organism evidence="2 3">
    <name type="scientific">Nibrella saemangeumensis</name>
    <dbReference type="NCBI Taxonomy" id="1084526"/>
    <lineage>
        <taxon>Bacteria</taxon>
        <taxon>Pseudomonadati</taxon>
        <taxon>Bacteroidota</taxon>
        <taxon>Cytophagia</taxon>
        <taxon>Cytophagales</taxon>
        <taxon>Spirosomataceae</taxon>
        <taxon>Nibrella</taxon>
    </lineage>
</organism>
<feature type="domain" description="Late embryogenesis abundant protein LEA-2 subgroup" evidence="1">
    <location>
        <begin position="92"/>
        <end position="191"/>
    </location>
</feature>
<proteinExistence type="predicted"/>
<dbReference type="Proteomes" id="UP001501175">
    <property type="component" value="Unassembled WGS sequence"/>
</dbReference>
<evidence type="ECO:0000313" key="2">
    <source>
        <dbReference type="EMBL" id="GAA4456099.1"/>
    </source>
</evidence>
<dbReference type="SUPFAM" id="SSF117070">
    <property type="entry name" value="LEA14-like"/>
    <property type="match status" value="1"/>
</dbReference>